<evidence type="ECO:0000313" key="2">
    <source>
        <dbReference type="Proteomes" id="UP000319499"/>
    </source>
</evidence>
<dbReference type="Proteomes" id="UP000319499">
    <property type="component" value="Unassembled WGS sequence"/>
</dbReference>
<organism evidence="1 2">
    <name type="scientific">Apibacter muscae</name>
    <dbReference type="NCBI Taxonomy" id="2509004"/>
    <lineage>
        <taxon>Bacteria</taxon>
        <taxon>Pseudomonadati</taxon>
        <taxon>Bacteroidota</taxon>
        <taxon>Flavobacteriia</taxon>
        <taxon>Flavobacteriales</taxon>
        <taxon>Weeksellaceae</taxon>
        <taxon>Apibacter</taxon>
    </lineage>
</organism>
<dbReference type="AlphaFoldDB" id="A0A563D8M0"/>
<dbReference type="OrthoDB" id="794480at2"/>
<dbReference type="EMBL" id="SELH01000025">
    <property type="protein sequence ID" value="TWP26618.1"/>
    <property type="molecule type" value="Genomic_DNA"/>
</dbReference>
<name>A0A563D8M0_9FLAO</name>
<keyword evidence="2" id="KW-1185">Reference proteome</keyword>
<accession>A0A563D8M0</accession>
<evidence type="ECO:0000313" key="1">
    <source>
        <dbReference type="EMBL" id="TWP26618.1"/>
    </source>
</evidence>
<protein>
    <submittedName>
        <fullName evidence="1">Uncharacterized protein</fullName>
    </submittedName>
</protein>
<sequence>MNEMKRWSKIENFMKIKFNQDETPDLNTIIFLIGLQEFGGGYRRYKKDDKMNLIHIAVCRLLEPFGYYKFDKYDDDGWPHYITLEELPDLKSNEQMLLIKKAIIQYFEDEKLIEDF</sequence>
<gene>
    <name evidence="1" type="ORF">ETU09_08630</name>
</gene>
<proteinExistence type="predicted"/>
<reference evidence="1 2" key="1">
    <citation type="submission" date="2019-02" db="EMBL/GenBank/DDBJ databases">
        <title>Apibacter muscae sp. nov.: a novel member of the house fly microbiota.</title>
        <authorList>
            <person name="Park R."/>
        </authorList>
    </citation>
    <scope>NUCLEOTIDE SEQUENCE [LARGE SCALE GENOMIC DNA]</scope>
    <source>
        <strain evidence="1 2">AL1</strain>
    </source>
</reference>
<comment type="caution">
    <text evidence="1">The sequence shown here is derived from an EMBL/GenBank/DDBJ whole genome shotgun (WGS) entry which is preliminary data.</text>
</comment>